<reference evidence="3" key="1">
    <citation type="submission" date="2017-02" db="UniProtKB">
        <authorList>
            <consortium name="WormBaseParasite"/>
        </authorList>
    </citation>
    <scope>IDENTIFICATION</scope>
</reference>
<evidence type="ECO:0000313" key="3">
    <source>
        <dbReference type="WBParaSite" id="SPAL_0000562200.1"/>
    </source>
</evidence>
<accession>A0A0N5BI38</accession>
<organism evidence="2 3">
    <name type="scientific">Strongyloides papillosus</name>
    <name type="common">Intestinal threadworm</name>
    <dbReference type="NCBI Taxonomy" id="174720"/>
    <lineage>
        <taxon>Eukaryota</taxon>
        <taxon>Metazoa</taxon>
        <taxon>Ecdysozoa</taxon>
        <taxon>Nematoda</taxon>
        <taxon>Chromadorea</taxon>
        <taxon>Rhabditida</taxon>
        <taxon>Tylenchina</taxon>
        <taxon>Panagrolaimomorpha</taxon>
        <taxon>Strongyloidoidea</taxon>
        <taxon>Strongyloididae</taxon>
        <taxon>Strongyloides</taxon>
    </lineage>
</organism>
<keyword evidence="2" id="KW-1185">Reference proteome</keyword>
<protein>
    <submittedName>
        <fullName evidence="3">Uncharacterized protein</fullName>
    </submittedName>
</protein>
<feature type="region of interest" description="Disordered" evidence="1">
    <location>
        <begin position="30"/>
        <end position="116"/>
    </location>
</feature>
<dbReference type="AlphaFoldDB" id="A0A0N5BI38"/>
<evidence type="ECO:0000313" key="2">
    <source>
        <dbReference type="Proteomes" id="UP000046392"/>
    </source>
</evidence>
<sequence>MNFFKSIETNVLIFLIISIFYFQSVENVTKKTSDLTTTKPLIRNSTLSNNSTSNNTTKSSNKSDSKNQSGKGSRLSVGATLHLADRLHNENVQNSKERVTDKYRAPSDPNSYGKKK</sequence>
<feature type="compositionally biased region" description="Low complexity" evidence="1">
    <location>
        <begin position="44"/>
        <end position="73"/>
    </location>
</feature>
<name>A0A0N5BI38_STREA</name>
<feature type="compositionally biased region" description="Basic and acidic residues" evidence="1">
    <location>
        <begin position="83"/>
        <end position="105"/>
    </location>
</feature>
<evidence type="ECO:0000256" key="1">
    <source>
        <dbReference type="SAM" id="MobiDB-lite"/>
    </source>
</evidence>
<proteinExistence type="predicted"/>
<dbReference type="WBParaSite" id="SPAL_0000562200.1">
    <property type="protein sequence ID" value="SPAL_0000562200.1"/>
    <property type="gene ID" value="SPAL_0000562200"/>
</dbReference>
<dbReference type="Proteomes" id="UP000046392">
    <property type="component" value="Unplaced"/>
</dbReference>